<feature type="signal peptide" evidence="4">
    <location>
        <begin position="1"/>
        <end position="21"/>
    </location>
</feature>
<comment type="similarity">
    <text evidence="2">Belongs to the glycosyl hydrolase 33 family.</text>
</comment>
<organism evidence="5 6">
    <name type="scientific">candidate division WOR_3 bacterium SM23_42</name>
    <dbReference type="NCBI Taxonomy" id="1703779"/>
    <lineage>
        <taxon>Bacteria</taxon>
        <taxon>Bacteria division WOR-3</taxon>
    </lineage>
</organism>
<dbReference type="STRING" id="1703779.AMJ83_07490"/>
<dbReference type="EMBL" id="LJUJ01000015">
    <property type="protein sequence ID" value="KPK63303.1"/>
    <property type="molecule type" value="Genomic_DNA"/>
</dbReference>
<sequence length="553" mass="61062">MKTTLPLLLMLATMSVFNHTAAFTWSRDSAYLNIRINNDTTTEVQNEEQIVMNPKDSMNLVAIWRDFRIGYRQVTYAYSFDGGLTWGQDLFVEPQYNWDSDPGLTVDTSGNFYAVILSYNSTYEPNGLFVYKSTDGGVTWTGPVTVINNVPNVFEDKELIACDRSGGPYTDNLYVTWTRFGATTEIMICRSTDGGNSFVGPVTISDAGGVQWPVPCVGPNSEVYVAWVEYTPDRIRLDRSYDGGQTFGSDITVQNVNDASRYLYGDILVFSFPAIDIDITGGPYNGHIYMAYMDDSPSLTDTDIYFTRSTDGGTTWSQKIRINDDSINNGCDQFHPWLTVAPDGSIITVFLDRRNDPTNLLMDLYMTTTTDGGNTWSQNERISTVSCDPTAGSVLQGHIDQPGILANRAGLIGEYIGVTSSSINDIHQIWTDTRLGDQDVFVGVADTSGTGIDETSPVVVYSAKLSASPNPVHDQLIISIDLTGYITEPSRGTLTLHDVRGRLVKSLTINASPAPQMFYWSLDDEGSKQLSKGVYFCRLSIAEIVLSTKLIVF</sequence>
<evidence type="ECO:0000313" key="5">
    <source>
        <dbReference type="EMBL" id="KPK63303.1"/>
    </source>
</evidence>
<gene>
    <name evidence="5" type="ORF">AMJ83_07490</name>
</gene>
<dbReference type="InterPro" id="IPR036278">
    <property type="entry name" value="Sialidase_sf"/>
</dbReference>
<keyword evidence="4" id="KW-0732">Signal</keyword>
<protein>
    <recommendedName>
        <fullName evidence="3">exo-alpha-sialidase</fullName>
        <ecNumber evidence="3">3.2.1.18</ecNumber>
    </recommendedName>
</protein>
<dbReference type="GO" id="GO:0016020">
    <property type="term" value="C:membrane"/>
    <property type="evidence" value="ECO:0007669"/>
    <property type="project" value="TreeGrafter"/>
</dbReference>
<dbReference type="SUPFAM" id="SSF50939">
    <property type="entry name" value="Sialidases"/>
    <property type="match status" value="2"/>
</dbReference>
<feature type="chain" id="PRO_5006646388" description="exo-alpha-sialidase" evidence="4">
    <location>
        <begin position="22"/>
        <end position="553"/>
    </location>
</feature>
<proteinExistence type="inferred from homology"/>
<dbReference type="PANTHER" id="PTHR10628:SF30">
    <property type="entry name" value="EXO-ALPHA-SIALIDASE"/>
    <property type="match status" value="1"/>
</dbReference>
<dbReference type="InterPro" id="IPR026856">
    <property type="entry name" value="Sialidase_fam"/>
</dbReference>
<evidence type="ECO:0000256" key="3">
    <source>
        <dbReference type="ARBA" id="ARBA00012733"/>
    </source>
</evidence>
<dbReference type="Gene3D" id="2.60.40.4070">
    <property type="match status" value="1"/>
</dbReference>
<dbReference type="Proteomes" id="UP000051373">
    <property type="component" value="Unassembled WGS sequence"/>
</dbReference>
<dbReference type="GO" id="GO:0006689">
    <property type="term" value="P:ganglioside catabolic process"/>
    <property type="evidence" value="ECO:0007669"/>
    <property type="project" value="TreeGrafter"/>
</dbReference>
<evidence type="ECO:0000256" key="4">
    <source>
        <dbReference type="SAM" id="SignalP"/>
    </source>
</evidence>
<dbReference type="PANTHER" id="PTHR10628">
    <property type="entry name" value="SIALIDASE"/>
    <property type="match status" value="1"/>
</dbReference>
<evidence type="ECO:0000256" key="2">
    <source>
        <dbReference type="ARBA" id="ARBA00009348"/>
    </source>
</evidence>
<reference evidence="5 6" key="1">
    <citation type="journal article" date="2015" name="Microbiome">
        <title>Genomic resolution of linkages in carbon, nitrogen, and sulfur cycling among widespread estuary sediment bacteria.</title>
        <authorList>
            <person name="Baker B.J."/>
            <person name="Lazar C.S."/>
            <person name="Teske A.P."/>
            <person name="Dick G.J."/>
        </authorList>
    </citation>
    <scope>NUCLEOTIDE SEQUENCE [LARGE SCALE GENOMIC DNA]</scope>
    <source>
        <strain evidence="5">SM23_42</strain>
    </source>
</reference>
<dbReference type="GO" id="GO:0004308">
    <property type="term" value="F:exo-alpha-sialidase activity"/>
    <property type="evidence" value="ECO:0007669"/>
    <property type="project" value="UniProtKB-EC"/>
</dbReference>
<evidence type="ECO:0000313" key="6">
    <source>
        <dbReference type="Proteomes" id="UP000051373"/>
    </source>
</evidence>
<accession>A0A0S8FRI2</accession>
<name>A0A0S8FRI2_UNCW3</name>
<dbReference type="Gene3D" id="2.120.10.10">
    <property type="match status" value="2"/>
</dbReference>
<comment type="catalytic activity">
    <reaction evidence="1">
        <text>Hydrolysis of alpha-(2-&gt;3)-, alpha-(2-&gt;6)-, alpha-(2-&gt;8)- glycosidic linkages of terminal sialic acid residues in oligosaccharides, glycoproteins, glycolipids, colominic acid and synthetic substrates.</text>
        <dbReference type="EC" id="3.2.1.18"/>
    </reaction>
</comment>
<dbReference type="CDD" id="cd15482">
    <property type="entry name" value="Sialidase_non-viral"/>
    <property type="match status" value="1"/>
</dbReference>
<evidence type="ECO:0000256" key="1">
    <source>
        <dbReference type="ARBA" id="ARBA00000427"/>
    </source>
</evidence>
<comment type="caution">
    <text evidence="5">The sequence shown here is derived from an EMBL/GenBank/DDBJ whole genome shotgun (WGS) entry which is preliminary data.</text>
</comment>
<dbReference type="GO" id="GO:0009313">
    <property type="term" value="P:oligosaccharide catabolic process"/>
    <property type="evidence" value="ECO:0007669"/>
    <property type="project" value="TreeGrafter"/>
</dbReference>
<dbReference type="AlphaFoldDB" id="A0A0S8FRI2"/>
<dbReference type="GO" id="GO:0005737">
    <property type="term" value="C:cytoplasm"/>
    <property type="evidence" value="ECO:0007669"/>
    <property type="project" value="TreeGrafter"/>
</dbReference>
<dbReference type="EC" id="3.2.1.18" evidence="3"/>